<keyword evidence="4" id="KW-1185">Reference proteome</keyword>
<feature type="domain" description="DUF4384" evidence="2">
    <location>
        <begin position="333"/>
        <end position="410"/>
    </location>
</feature>
<dbReference type="EMBL" id="JAUCGM010000146">
    <property type="protein sequence ID" value="MDM8562419.1"/>
    <property type="molecule type" value="Genomic_DNA"/>
</dbReference>
<name>A0ABT7VRX8_9GAMM</name>
<dbReference type="PANTHER" id="PTHR48104">
    <property type="entry name" value="METACASPASE-4"/>
    <property type="match status" value="1"/>
</dbReference>
<organism evidence="3 4">
    <name type="scientific">Candidatus Marithioploca araucensis</name>
    <dbReference type="NCBI Taxonomy" id="70273"/>
    <lineage>
        <taxon>Bacteria</taxon>
        <taxon>Pseudomonadati</taxon>
        <taxon>Pseudomonadota</taxon>
        <taxon>Gammaproteobacteria</taxon>
        <taxon>Thiotrichales</taxon>
        <taxon>Thiotrichaceae</taxon>
        <taxon>Candidatus Marithioploca</taxon>
    </lineage>
</organism>
<dbReference type="SUPFAM" id="SSF52129">
    <property type="entry name" value="Caspase-like"/>
    <property type="match status" value="1"/>
</dbReference>
<feature type="domain" description="Peptidase C14 caspase" evidence="1">
    <location>
        <begin position="24"/>
        <end position="256"/>
    </location>
</feature>
<dbReference type="Proteomes" id="UP001171945">
    <property type="component" value="Unassembled WGS sequence"/>
</dbReference>
<comment type="caution">
    <text evidence="3">The sequence shown here is derived from an EMBL/GenBank/DDBJ whole genome shotgun (WGS) entry which is preliminary data.</text>
</comment>
<dbReference type="InterPro" id="IPR050452">
    <property type="entry name" value="Metacaspase"/>
</dbReference>
<dbReference type="Pfam" id="PF00656">
    <property type="entry name" value="Peptidase_C14"/>
    <property type="match status" value="1"/>
</dbReference>
<dbReference type="Gene3D" id="3.40.50.1460">
    <property type="match status" value="1"/>
</dbReference>
<evidence type="ECO:0000313" key="4">
    <source>
        <dbReference type="Proteomes" id="UP001171945"/>
    </source>
</evidence>
<dbReference type="InterPro" id="IPR029030">
    <property type="entry name" value="Caspase-like_dom_sf"/>
</dbReference>
<proteinExistence type="predicted"/>
<dbReference type="Pfam" id="PF14326">
    <property type="entry name" value="DUF4384"/>
    <property type="match status" value="1"/>
</dbReference>
<reference evidence="3" key="1">
    <citation type="submission" date="2023-06" db="EMBL/GenBank/DDBJ databases">
        <title>Uncultivated large filamentous bacteria from sulfidic sediments reveal new species and different genomic features in energy metabolism and defense.</title>
        <authorList>
            <person name="Fonseca A."/>
        </authorList>
    </citation>
    <scope>NUCLEOTIDE SEQUENCE</scope>
    <source>
        <strain evidence="3">HSG4</strain>
    </source>
</reference>
<gene>
    <name evidence="3" type="ORF">QUF54_03605</name>
</gene>
<evidence type="ECO:0000313" key="3">
    <source>
        <dbReference type="EMBL" id="MDM8562419.1"/>
    </source>
</evidence>
<evidence type="ECO:0000259" key="1">
    <source>
        <dbReference type="Pfam" id="PF00656"/>
    </source>
</evidence>
<sequence>MTIEKLLISLLLIIFITPTYAEDRALLVGIDEYWYLGLLKGNKQDVKDMQELIQSVWGYQSHQIHTLTDAQATRKNILAGFDNWLIKESRPGDKVLFYFSGHGYYVADDNGDENDGYDETLCPVNTRGKKMMIRDDEINARLRRLKERKVTVIIDACHSGSIVPHFTEPTIKIPRFEIAQNNDLKRILAKDRIEKDGFIVALPNVIAYSAVTLNQVALTDTTVSPNRSVFTHRFVKGIQEKRADSNYDGKVTHVELLEYTRNESQKYCDKNPKQCKAGKLTPQLEAKPEILTTDANTTLPPTTYNTIEQAINVLTHKNEAQLKIKTLPQHHRFRVGEMIKIKITSNHNGYVLLFDINGKGTLTRLFPNQYTQEDKCYLKGGETLTLPNSPHGFHCMADKPLGKGILIALLVEDKLPRFYQNLPKALEEIPAKQALTVLQQLRMTLNQTLQKENAANFPVRWSTDFFEYEIISAKKKVK</sequence>
<accession>A0ABT7VRX8</accession>
<protein>
    <submittedName>
        <fullName evidence="3">Caspase family protein</fullName>
    </submittedName>
</protein>
<evidence type="ECO:0000259" key="2">
    <source>
        <dbReference type="Pfam" id="PF14326"/>
    </source>
</evidence>
<dbReference type="InterPro" id="IPR011600">
    <property type="entry name" value="Pept_C14_caspase"/>
</dbReference>
<dbReference type="PANTHER" id="PTHR48104:SF30">
    <property type="entry name" value="METACASPASE-1"/>
    <property type="match status" value="1"/>
</dbReference>
<dbReference type="InterPro" id="IPR025493">
    <property type="entry name" value="DUF4384"/>
</dbReference>